<evidence type="ECO:0000313" key="5">
    <source>
        <dbReference type="EMBL" id="WNC67833.1"/>
    </source>
</evidence>
<proteinExistence type="predicted"/>
<feature type="transmembrane region" description="Helical" evidence="4">
    <location>
        <begin position="361"/>
        <end position="380"/>
    </location>
</feature>
<feature type="transmembrane region" description="Helical" evidence="4">
    <location>
        <begin position="299"/>
        <end position="320"/>
    </location>
</feature>
<reference evidence="6" key="1">
    <citation type="submission" date="2023-09" db="EMBL/GenBank/DDBJ databases">
        <authorList>
            <person name="Zhang C."/>
        </authorList>
    </citation>
    <scope>NUCLEOTIDE SEQUENCE [LARGE SCALE GENOMIC DNA]</scope>
    <source>
        <strain evidence="6">SQ345</strain>
    </source>
</reference>
<feature type="transmembrane region" description="Helical" evidence="4">
    <location>
        <begin position="15"/>
        <end position="35"/>
    </location>
</feature>
<feature type="transmembrane region" description="Helical" evidence="4">
    <location>
        <begin position="211"/>
        <end position="232"/>
    </location>
</feature>
<sequence>MSVQSQINHPWKTPFVFLVLSSVVMTLAFSGWMAMLNNFTIEVANFSGAEIGMLQSLREIPGFLAFTAIFVLLIMKEQTFALTSLCLLTIGVAVTGYFPSEYGLYATTVIMSIGFHYYETVNQSLSLQWFSKDEAPEKLGKLISIKSIAALVVYGFIWLAFSYFSMEFVNAYVILGGLGLAITLWMWLFMPHFPEKVVQHKKLILRKRYSLYYLLTFLSGARRQIFVVFAGFMMVEKFGYSVADITLLYMLNHLLNIYIAPKIGAWIGRVGERKALTFEYIGLILVFSGYALVENANIAAALYVIDHVFFAMAIAIKTYFQKIADPKDIASNAGVSFSINHIAAVVIPASFGLLWLYSPSLVFYAGAGLAACSLIASQWVNTRLEPKTLEVA</sequence>
<dbReference type="SUPFAM" id="SSF103473">
    <property type="entry name" value="MFS general substrate transporter"/>
    <property type="match status" value="1"/>
</dbReference>
<feature type="transmembrane region" description="Helical" evidence="4">
    <location>
        <begin position="104"/>
        <end position="121"/>
    </location>
</feature>
<dbReference type="InterPro" id="IPR036259">
    <property type="entry name" value="MFS_trans_sf"/>
</dbReference>
<dbReference type="Gene3D" id="1.20.1250.20">
    <property type="entry name" value="MFS general substrate transporter like domains"/>
    <property type="match status" value="2"/>
</dbReference>
<feature type="transmembrane region" description="Helical" evidence="4">
    <location>
        <begin position="80"/>
        <end position="98"/>
    </location>
</feature>
<feature type="transmembrane region" description="Helical" evidence="4">
    <location>
        <begin position="276"/>
        <end position="293"/>
    </location>
</feature>
<feature type="transmembrane region" description="Helical" evidence="4">
    <location>
        <begin position="170"/>
        <end position="190"/>
    </location>
</feature>
<feature type="transmembrane region" description="Helical" evidence="4">
    <location>
        <begin position="55"/>
        <end position="73"/>
    </location>
</feature>
<keyword evidence="3 4" id="KW-0472">Membrane</keyword>
<gene>
    <name evidence="5" type="ORF">RI845_15055</name>
</gene>
<keyword evidence="1 4" id="KW-0812">Transmembrane</keyword>
<keyword evidence="2 4" id="KW-1133">Transmembrane helix</keyword>
<dbReference type="InterPro" id="IPR011701">
    <property type="entry name" value="MFS"/>
</dbReference>
<evidence type="ECO:0000313" key="6">
    <source>
        <dbReference type="Proteomes" id="UP001248581"/>
    </source>
</evidence>
<dbReference type="EMBL" id="CP134146">
    <property type="protein sequence ID" value="WNC67833.1"/>
    <property type="molecule type" value="Genomic_DNA"/>
</dbReference>
<evidence type="ECO:0000256" key="2">
    <source>
        <dbReference type="ARBA" id="ARBA00022989"/>
    </source>
</evidence>
<keyword evidence="6" id="KW-1185">Reference proteome</keyword>
<feature type="transmembrane region" description="Helical" evidence="4">
    <location>
        <begin position="332"/>
        <end position="355"/>
    </location>
</feature>
<evidence type="ECO:0000256" key="4">
    <source>
        <dbReference type="SAM" id="Phobius"/>
    </source>
</evidence>
<protein>
    <submittedName>
        <fullName evidence="5">MFS transporter</fullName>
    </submittedName>
</protein>
<evidence type="ECO:0000256" key="3">
    <source>
        <dbReference type="ARBA" id="ARBA00023136"/>
    </source>
</evidence>
<dbReference type="Pfam" id="PF07690">
    <property type="entry name" value="MFS_1"/>
    <property type="match status" value="1"/>
</dbReference>
<organism evidence="5 6">
    <name type="scientific">Thalassotalea nanhaiensis</name>
    <dbReference type="NCBI Taxonomy" id="3065648"/>
    <lineage>
        <taxon>Bacteria</taxon>
        <taxon>Pseudomonadati</taxon>
        <taxon>Pseudomonadota</taxon>
        <taxon>Gammaproteobacteria</taxon>
        <taxon>Alteromonadales</taxon>
        <taxon>Colwelliaceae</taxon>
        <taxon>Thalassotalea</taxon>
    </lineage>
</organism>
<evidence type="ECO:0000256" key="1">
    <source>
        <dbReference type="ARBA" id="ARBA00022692"/>
    </source>
</evidence>
<name>A0ABY9TGB7_9GAMM</name>
<feature type="transmembrane region" description="Helical" evidence="4">
    <location>
        <begin position="142"/>
        <end position="164"/>
    </location>
</feature>
<accession>A0ABY9TGB7</accession>
<dbReference type="Proteomes" id="UP001248581">
    <property type="component" value="Chromosome"/>
</dbReference>
<dbReference type="RefSeq" id="WP_348386992.1">
    <property type="nucleotide sequence ID" value="NZ_CP134146.1"/>
</dbReference>